<comment type="caution">
    <text evidence="1">The sequence shown here is derived from an EMBL/GenBank/DDBJ whole genome shotgun (WGS) entry which is preliminary data.</text>
</comment>
<sequence length="195" mass="22317">MKQKRLRWLSERKLEAEEEVGRQSERVQYLQALYIQQENIIGGREGPRSTVERDMERLRSYKATLYSALLAWAESSRLVSAAAQLAAKGATLWESLSSPTDRAEDLERCFSVATGTRDSIHEAALCIGRAQAALPAVQFAYCTAREITAVNQILEYLYTDLQIADRYHYGVKLYTSFQKRAKALHRWIKKVNKNK</sequence>
<dbReference type="AlphaFoldDB" id="A0ABD0YLK2"/>
<keyword evidence="2" id="KW-1185">Reference proteome</keyword>
<evidence type="ECO:0000313" key="2">
    <source>
        <dbReference type="Proteomes" id="UP001558652"/>
    </source>
</evidence>
<protein>
    <submittedName>
        <fullName evidence="1">Uncharacterized protein</fullName>
    </submittedName>
</protein>
<reference evidence="1 2" key="1">
    <citation type="submission" date="2024-07" db="EMBL/GenBank/DDBJ databases">
        <title>Chromosome-level genome assembly of the water stick insect Ranatra chinensis (Heteroptera: Nepidae).</title>
        <authorList>
            <person name="Liu X."/>
        </authorList>
    </citation>
    <scope>NUCLEOTIDE SEQUENCE [LARGE SCALE GENOMIC DNA]</scope>
    <source>
        <strain evidence="1">Cailab_2021Rc</strain>
        <tissue evidence="1">Muscle</tissue>
    </source>
</reference>
<name>A0ABD0YLK2_9HEMI</name>
<dbReference type="Proteomes" id="UP001558652">
    <property type="component" value="Unassembled WGS sequence"/>
</dbReference>
<dbReference type="EMBL" id="JBFDAA010000005">
    <property type="protein sequence ID" value="KAL1132084.1"/>
    <property type="molecule type" value="Genomic_DNA"/>
</dbReference>
<proteinExistence type="predicted"/>
<dbReference type="PANTHER" id="PTHR21974">
    <property type="entry name" value="RE15880P"/>
    <property type="match status" value="1"/>
</dbReference>
<gene>
    <name evidence="1" type="ORF">AAG570_010042</name>
</gene>
<dbReference type="PANTHER" id="PTHR21974:SF2">
    <property type="entry name" value="RE15880P"/>
    <property type="match status" value="1"/>
</dbReference>
<accession>A0ABD0YLK2</accession>
<evidence type="ECO:0000313" key="1">
    <source>
        <dbReference type="EMBL" id="KAL1132084.1"/>
    </source>
</evidence>
<organism evidence="1 2">
    <name type="scientific">Ranatra chinensis</name>
    <dbReference type="NCBI Taxonomy" id="642074"/>
    <lineage>
        <taxon>Eukaryota</taxon>
        <taxon>Metazoa</taxon>
        <taxon>Ecdysozoa</taxon>
        <taxon>Arthropoda</taxon>
        <taxon>Hexapoda</taxon>
        <taxon>Insecta</taxon>
        <taxon>Pterygota</taxon>
        <taxon>Neoptera</taxon>
        <taxon>Paraneoptera</taxon>
        <taxon>Hemiptera</taxon>
        <taxon>Heteroptera</taxon>
        <taxon>Panheteroptera</taxon>
        <taxon>Nepomorpha</taxon>
        <taxon>Nepidae</taxon>
        <taxon>Ranatrinae</taxon>
        <taxon>Ranatra</taxon>
    </lineage>
</organism>